<feature type="region of interest" description="Disordered" evidence="1">
    <location>
        <begin position="242"/>
        <end position="300"/>
    </location>
</feature>
<sequence length="494" mass="56125">MATMCVAPAGNMLAKQRKKEQEESDVFPKLGKITGGTILRHQLDDIYSRSSYSKSYDTTKMSQMNSKGSQNNRPRSGRRNRPHPRKDWLMWRLPEHTFRKLTMTDDAGLWNWAKGGIDDANRYETEYSRLYAGSPHNTAYSERKRLLNREEINKASLPMYNSEQDTQPPPSPSAANQQSGNASSESYSDLNKFLGSDIWKDKEVFHQILETGDKRYLIKFLNTLSPETLLGLQKWLQASEEEKENEEAVAETSSYGVTSTNTEGSEADASSIRLPPSSPMKDQSNDKEPKTKMTASSPSEGKKKFITNLIDSADKKEIAQFLSDMIEPRSVKGVTHWLVSHEGKEREVALRFLGEVRFKPSKDSILVEKAREGLESPMSNVSLTRRSRKKRSPHGKNCSCAVCDADHSNRILRALYNQGSSSVIDEMRRALECVPRPKKTKVRQQNQRKNQVPKLGGDRRMQRVVRGHLPNTNALFMQPHRLLPSFFVIHPELP</sequence>
<feature type="compositionally biased region" description="Basic residues" evidence="1">
    <location>
        <begin position="75"/>
        <end position="84"/>
    </location>
</feature>
<evidence type="ECO:0000313" key="3">
    <source>
        <dbReference type="Proteomes" id="UP000887567"/>
    </source>
</evidence>
<keyword evidence="3" id="KW-1185">Reference proteome</keyword>
<evidence type="ECO:0000256" key="1">
    <source>
        <dbReference type="SAM" id="MobiDB-lite"/>
    </source>
</evidence>
<dbReference type="GeneID" id="114575553"/>
<reference evidence="2" key="1">
    <citation type="submission" date="2022-11" db="UniProtKB">
        <authorList>
            <consortium name="EnsemblMetazoa"/>
        </authorList>
    </citation>
    <scope>IDENTIFICATION</scope>
</reference>
<proteinExistence type="predicted"/>
<feature type="region of interest" description="Disordered" evidence="1">
    <location>
        <begin position="438"/>
        <end position="458"/>
    </location>
</feature>
<feature type="region of interest" description="Disordered" evidence="1">
    <location>
        <begin position="160"/>
        <end position="187"/>
    </location>
</feature>
<name>A0A913YPK9_EXADI</name>
<dbReference type="KEGG" id="epa:114575553"/>
<organism evidence="2 3">
    <name type="scientific">Exaiptasia diaphana</name>
    <name type="common">Tropical sea anemone</name>
    <name type="synonym">Aiptasia pulchella</name>
    <dbReference type="NCBI Taxonomy" id="2652724"/>
    <lineage>
        <taxon>Eukaryota</taxon>
        <taxon>Metazoa</taxon>
        <taxon>Cnidaria</taxon>
        <taxon>Anthozoa</taxon>
        <taxon>Hexacorallia</taxon>
        <taxon>Actiniaria</taxon>
        <taxon>Aiptasiidae</taxon>
        <taxon>Exaiptasia</taxon>
    </lineage>
</organism>
<feature type="compositionally biased region" description="Polar residues" evidence="1">
    <location>
        <begin position="252"/>
        <end position="264"/>
    </location>
</feature>
<accession>A0A913YPK9</accession>
<feature type="compositionally biased region" description="Polar residues" evidence="1">
    <location>
        <begin position="56"/>
        <end position="70"/>
    </location>
</feature>
<dbReference type="AlphaFoldDB" id="A0A913YPK9"/>
<feature type="region of interest" description="Disordered" evidence="1">
    <location>
        <begin position="1"/>
        <end position="31"/>
    </location>
</feature>
<evidence type="ECO:0000313" key="2">
    <source>
        <dbReference type="EnsemblMetazoa" id="XP_028516442.1"/>
    </source>
</evidence>
<dbReference type="Proteomes" id="UP000887567">
    <property type="component" value="Unplaced"/>
</dbReference>
<feature type="region of interest" description="Disordered" evidence="1">
    <location>
        <begin position="56"/>
        <end position="87"/>
    </location>
</feature>
<feature type="compositionally biased region" description="Low complexity" evidence="1">
    <location>
        <begin position="173"/>
        <end position="186"/>
    </location>
</feature>
<dbReference type="OrthoDB" id="5958581at2759"/>
<dbReference type="RefSeq" id="XP_028516442.1">
    <property type="nucleotide sequence ID" value="XM_028660641.1"/>
</dbReference>
<dbReference type="EnsemblMetazoa" id="XM_028660641.1">
    <property type="protein sequence ID" value="XP_028516442.1"/>
    <property type="gene ID" value="LOC114575553"/>
</dbReference>
<protein>
    <submittedName>
        <fullName evidence="2">Uncharacterized protein</fullName>
    </submittedName>
</protein>